<comment type="similarity">
    <text evidence="1">Belongs to the sodium:galactoside symporter (TC 2.A.2) family.</text>
</comment>
<dbReference type="CDD" id="cd17332">
    <property type="entry name" value="MFS_MelB_like"/>
    <property type="match status" value="1"/>
</dbReference>
<dbReference type="PANTHER" id="PTHR11328">
    <property type="entry name" value="MAJOR FACILITATOR SUPERFAMILY DOMAIN-CONTAINING PROTEIN"/>
    <property type="match status" value="1"/>
</dbReference>
<feature type="transmembrane region" description="Helical" evidence="2">
    <location>
        <begin position="91"/>
        <end position="110"/>
    </location>
</feature>
<dbReference type="Gene3D" id="1.20.1250.20">
    <property type="entry name" value="MFS general substrate transporter like domains"/>
    <property type="match status" value="2"/>
</dbReference>
<evidence type="ECO:0000256" key="1">
    <source>
        <dbReference type="ARBA" id="ARBA00009617"/>
    </source>
</evidence>
<feature type="transmembrane region" description="Helical" evidence="2">
    <location>
        <begin position="116"/>
        <end position="133"/>
    </location>
</feature>
<feature type="transmembrane region" description="Helical" evidence="2">
    <location>
        <begin position="272"/>
        <end position="290"/>
    </location>
</feature>
<dbReference type="RefSeq" id="WP_064516917.1">
    <property type="nucleotide sequence ID" value="NZ_LXEP01000031.1"/>
</dbReference>
<dbReference type="PANTHER" id="PTHR11328:SF24">
    <property type="entry name" value="MAJOR FACILITATOR SUPERFAMILY (MFS) PROFILE DOMAIN-CONTAINING PROTEIN"/>
    <property type="match status" value="1"/>
</dbReference>
<reference evidence="3 4" key="1">
    <citation type="submission" date="2016-04" db="EMBL/GenBank/DDBJ databases">
        <title>ATOL: Assembling a taxonomically balanced genome-scale reconstruction of the evolutionary history of the Enterobacteriaceae.</title>
        <authorList>
            <person name="Plunkett G.III."/>
            <person name="Neeno-Eckwall E.C."/>
            <person name="Glasner J.D."/>
            <person name="Perna N.T."/>
        </authorList>
    </citation>
    <scope>NUCLEOTIDE SEQUENCE [LARGE SCALE GENOMIC DNA]</scope>
    <source>
        <strain evidence="3 4">ATCC 51604</strain>
    </source>
</reference>
<evidence type="ECO:0000256" key="2">
    <source>
        <dbReference type="SAM" id="Phobius"/>
    </source>
</evidence>
<dbReference type="AlphaFoldDB" id="A0A1B7HRP7"/>
<accession>A0A1B7HRP7</accession>
<dbReference type="Pfam" id="PF13347">
    <property type="entry name" value="MFS_2"/>
    <property type="match status" value="1"/>
</dbReference>
<dbReference type="GO" id="GO:0005886">
    <property type="term" value="C:plasma membrane"/>
    <property type="evidence" value="ECO:0007669"/>
    <property type="project" value="TreeGrafter"/>
</dbReference>
<dbReference type="InterPro" id="IPR039672">
    <property type="entry name" value="MFS_2"/>
</dbReference>
<keyword evidence="2" id="KW-0472">Membrane</keyword>
<dbReference type="GO" id="GO:0008643">
    <property type="term" value="P:carbohydrate transport"/>
    <property type="evidence" value="ECO:0007669"/>
    <property type="project" value="InterPro"/>
</dbReference>
<feature type="transmembrane region" description="Helical" evidence="2">
    <location>
        <begin position="302"/>
        <end position="320"/>
    </location>
</feature>
<proteinExistence type="inferred from homology"/>
<dbReference type="EMBL" id="LXEP01000031">
    <property type="protein sequence ID" value="OAT18347.1"/>
    <property type="molecule type" value="Genomic_DNA"/>
</dbReference>
<feature type="transmembrane region" description="Helical" evidence="2">
    <location>
        <begin position="245"/>
        <end position="266"/>
    </location>
</feature>
<feature type="transmembrane region" description="Helical" evidence="2">
    <location>
        <begin position="154"/>
        <end position="173"/>
    </location>
</feature>
<evidence type="ECO:0000313" key="4">
    <source>
        <dbReference type="Proteomes" id="UP000078504"/>
    </source>
</evidence>
<dbReference type="GO" id="GO:0015293">
    <property type="term" value="F:symporter activity"/>
    <property type="evidence" value="ECO:0007669"/>
    <property type="project" value="InterPro"/>
</dbReference>
<name>A0A1B7HRP7_9ENTR</name>
<dbReference type="GO" id="GO:0006814">
    <property type="term" value="P:sodium ion transport"/>
    <property type="evidence" value="ECO:0007669"/>
    <property type="project" value="InterPro"/>
</dbReference>
<dbReference type="SUPFAM" id="SSF103473">
    <property type="entry name" value="MFS general substrate transporter"/>
    <property type="match status" value="1"/>
</dbReference>
<feature type="transmembrane region" description="Helical" evidence="2">
    <location>
        <begin position="412"/>
        <end position="432"/>
    </location>
</feature>
<feature type="transmembrane region" description="Helical" evidence="2">
    <location>
        <begin position="21"/>
        <end position="45"/>
    </location>
</feature>
<organism evidence="3 4">
    <name type="scientific">Buttiauxella gaviniae ATCC 51604</name>
    <dbReference type="NCBI Taxonomy" id="1354253"/>
    <lineage>
        <taxon>Bacteria</taxon>
        <taxon>Pseudomonadati</taxon>
        <taxon>Pseudomonadota</taxon>
        <taxon>Gammaproteobacteria</taxon>
        <taxon>Enterobacterales</taxon>
        <taxon>Enterobacteriaceae</taxon>
        <taxon>Buttiauxella</taxon>
    </lineage>
</organism>
<feature type="transmembrane region" description="Helical" evidence="2">
    <location>
        <begin position="326"/>
        <end position="347"/>
    </location>
</feature>
<dbReference type="InterPro" id="IPR001927">
    <property type="entry name" value="Na/Gal_symport"/>
</dbReference>
<evidence type="ECO:0000313" key="3">
    <source>
        <dbReference type="EMBL" id="OAT18347.1"/>
    </source>
</evidence>
<gene>
    <name evidence="3" type="ORF">M977_03262</name>
</gene>
<dbReference type="InterPro" id="IPR036259">
    <property type="entry name" value="MFS_trans_sf"/>
</dbReference>
<keyword evidence="2" id="KW-1133">Transmembrane helix</keyword>
<comment type="caution">
    <text evidence="3">The sequence shown here is derived from an EMBL/GenBank/DDBJ whole genome shotgun (WGS) entry which is preliminary data.</text>
</comment>
<feature type="transmembrane region" description="Helical" evidence="2">
    <location>
        <begin position="185"/>
        <end position="206"/>
    </location>
</feature>
<feature type="transmembrane region" description="Helical" evidence="2">
    <location>
        <begin position="368"/>
        <end position="392"/>
    </location>
</feature>
<dbReference type="NCBIfam" id="TIGR00792">
    <property type="entry name" value="gph"/>
    <property type="match status" value="1"/>
</dbReference>
<dbReference type="Proteomes" id="UP000078504">
    <property type="component" value="Unassembled WGS sequence"/>
</dbReference>
<protein>
    <submittedName>
        <fullName evidence="3">Putative GPH family beta-glucoside transporter</fullName>
    </submittedName>
</protein>
<keyword evidence="2" id="KW-0812">Transmembrane</keyword>
<dbReference type="PATRIC" id="fig|1354253.4.peg.3315"/>
<feature type="transmembrane region" description="Helical" evidence="2">
    <location>
        <begin position="57"/>
        <end position="79"/>
    </location>
</feature>
<sequence>MTTVPTKLSDSYVKIGTREKICYGFGDFASNLSFGFVSLFLLYFYTNIYGISAAQASLIFVIARVTDAAFNIFVGYAVDKTRSRYGKLRPWLLYGSIPLGLLTVLCFLTVEGDFKFLYALLSYTLYCLAYTAVNTPYSALTNRMTQHEGSRASLSVYRFVLAIFGYLLVSTTADALISRFTDNHMGYVFVVSCFALLATFFFLACFATTKERVTEDDGQAAPTLKEMLAAVSSNTPLIHLSAYTVFVYIGYTVWMAIAIYFIKYIIRDENFTAQFFAIQSAAYIVGTVVTEKLISRMGKKNTSLLAMLIGIVGLLIQFFIAGDNIWLIMGGVCLYSITLGMGFVTMWSMIADTVEYAEWKHGVRTEGAIYGFFNFITKIAMAIGGGCAGWVLDYFDYNAASISPNALKGINIMMTLFPATMFALAAVFIIFYSLDEKTYRDIVVKITQRKEHAL</sequence>